<proteinExistence type="predicted"/>
<evidence type="ECO:0000256" key="1">
    <source>
        <dbReference type="SAM" id="MobiDB-lite"/>
    </source>
</evidence>
<dbReference type="PANTHER" id="PTHR31157">
    <property type="entry name" value="SCP DOMAIN-CONTAINING PROTEIN"/>
    <property type="match status" value="1"/>
</dbReference>
<feature type="region of interest" description="Disordered" evidence="1">
    <location>
        <begin position="27"/>
        <end position="49"/>
    </location>
</feature>
<reference evidence="3" key="1">
    <citation type="submission" date="2021-05" db="EMBL/GenBank/DDBJ databases">
        <authorList>
            <person name="Pietrasiak N."/>
            <person name="Ward R."/>
            <person name="Stajich J.E."/>
            <person name="Kurbessoian T."/>
        </authorList>
    </citation>
    <scope>NUCLEOTIDE SEQUENCE</scope>
    <source>
        <strain evidence="3">CPER-KK1</strain>
    </source>
</reference>
<dbReference type="InterPro" id="IPR035940">
    <property type="entry name" value="CAP_sf"/>
</dbReference>
<dbReference type="InterPro" id="IPR014044">
    <property type="entry name" value="CAP_dom"/>
</dbReference>
<dbReference type="CDD" id="cd05379">
    <property type="entry name" value="CAP_bacterial"/>
    <property type="match status" value="1"/>
</dbReference>
<accession>A0A951PJT3</accession>
<comment type="caution">
    <text evidence="3">The sequence shown here is derived from an EMBL/GenBank/DDBJ whole genome shotgun (WGS) entry which is preliminary data.</text>
</comment>
<evidence type="ECO:0000313" key="4">
    <source>
        <dbReference type="Proteomes" id="UP000753908"/>
    </source>
</evidence>
<sequence>MRWSVWVALTLILSGCDSVTQFLSELPEFDTPSSSPPTPLATPQSPATAQMEAQVRQRINEIRQKQGLSELQNNEKLAQAARDYSQEMAEKDFFSHTSPEGSTMVERVRSAGIIFYFMLGENLFMCTNIPQPVPASVQGWMDSPGHRKNILRPEYRETGIGVWRTGNSYYFTQLFMR</sequence>
<evidence type="ECO:0000313" key="3">
    <source>
        <dbReference type="EMBL" id="MBW4544586.1"/>
    </source>
</evidence>
<protein>
    <submittedName>
        <fullName evidence="3">CAP domain-containing protein</fullName>
    </submittedName>
</protein>
<gene>
    <name evidence="3" type="ORF">KME25_09095</name>
</gene>
<dbReference type="PANTHER" id="PTHR31157:SF1">
    <property type="entry name" value="SCP DOMAIN-CONTAINING PROTEIN"/>
    <property type="match status" value="1"/>
</dbReference>
<organism evidence="3 4">
    <name type="scientific">Symplocastrum torsivum CPER-KK1</name>
    <dbReference type="NCBI Taxonomy" id="450513"/>
    <lineage>
        <taxon>Bacteria</taxon>
        <taxon>Bacillati</taxon>
        <taxon>Cyanobacteriota</taxon>
        <taxon>Cyanophyceae</taxon>
        <taxon>Oscillatoriophycideae</taxon>
        <taxon>Oscillatoriales</taxon>
        <taxon>Microcoleaceae</taxon>
        <taxon>Symplocastrum</taxon>
    </lineage>
</organism>
<dbReference type="Proteomes" id="UP000753908">
    <property type="component" value="Unassembled WGS sequence"/>
</dbReference>
<dbReference type="Gene3D" id="3.40.33.10">
    <property type="entry name" value="CAP"/>
    <property type="match status" value="1"/>
</dbReference>
<evidence type="ECO:0000259" key="2">
    <source>
        <dbReference type="Pfam" id="PF00188"/>
    </source>
</evidence>
<feature type="domain" description="SCP" evidence="2">
    <location>
        <begin position="58"/>
        <end position="175"/>
    </location>
</feature>
<reference evidence="3" key="2">
    <citation type="journal article" date="2022" name="Microbiol. Resour. Announc.">
        <title>Metagenome Sequencing to Explore Phylogenomics of Terrestrial Cyanobacteria.</title>
        <authorList>
            <person name="Ward R.D."/>
            <person name="Stajich J.E."/>
            <person name="Johansen J.R."/>
            <person name="Huntemann M."/>
            <person name="Clum A."/>
            <person name="Foster B."/>
            <person name="Foster B."/>
            <person name="Roux S."/>
            <person name="Palaniappan K."/>
            <person name="Varghese N."/>
            <person name="Mukherjee S."/>
            <person name="Reddy T.B.K."/>
            <person name="Daum C."/>
            <person name="Copeland A."/>
            <person name="Chen I.A."/>
            <person name="Ivanova N.N."/>
            <person name="Kyrpides N.C."/>
            <person name="Shapiro N."/>
            <person name="Eloe-Fadrosh E.A."/>
            <person name="Pietrasiak N."/>
        </authorList>
    </citation>
    <scope>NUCLEOTIDE SEQUENCE</scope>
    <source>
        <strain evidence="3">CPER-KK1</strain>
    </source>
</reference>
<name>A0A951PJT3_9CYAN</name>
<dbReference type="AlphaFoldDB" id="A0A951PJT3"/>
<dbReference type="PROSITE" id="PS51257">
    <property type="entry name" value="PROKAR_LIPOPROTEIN"/>
    <property type="match status" value="1"/>
</dbReference>
<dbReference type="SUPFAM" id="SSF55797">
    <property type="entry name" value="PR-1-like"/>
    <property type="match status" value="1"/>
</dbReference>
<dbReference type="EMBL" id="JAHHIF010000009">
    <property type="protein sequence ID" value="MBW4544586.1"/>
    <property type="molecule type" value="Genomic_DNA"/>
</dbReference>
<dbReference type="Pfam" id="PF00188">
    <property type="entry name" value="CAP"/>
    <property type="match status" value="1"/>
</dbReference>